<protein>
    <recommendedName>
        <fullName evidence="8">BZIP domain-containing protein</fullName>
    </recommendedName>
</protein>
<dbReference type="InterPro" id="IPR004827">
    <property type="entry name" value="bZIP"/>
</dbReference>
<sequence length="339" mass="37392">MLLKRPTRNKVNMPPSPGRLASVSKMCGNQMKTEISRYGYYFTKMTETALDLSITPSADRHPLPAGTDSGRVSVDSAASDSLHGHHLAVSKNKAERVSPPHMSPPVFSSGSLPFPGGDSLPLDVDLNGKEASDSRPDLMKGLSDRVAPIRPFNMYAMESFYNPLLGGGMGGLHPSVRMSLIYDSPPSSMGVSSGLGSRGLMPLTSHLQQQQQRKRRHEHRDKDRETASSSSSMPLSSSSSPSETSACTLATSSNDNENEADPKKIPKIVPDEKKDDAYWERRRKNNEAAKRSRDARRQKEEEIALRAATLEQENFKLRAQVAVLKSELARLHYMLYNKL</sequence>
<dbReference type="GO" id="GO:0005634">
    <property type="term" value="C:nucleus"/>
    <property type="evidence" value="ECO:0007669"/>
    <property type="project" value="UniProtKB-SubCell"/>
</dbReference>
<feature type="region of interest" description="Disordered" evidence="7">
    <location>
        <begin position="186"/>
        <end position="298"/>
    </location>
</feature>
<comment type="caution">
    <text evidence="9">The sequence shown here is derived from an EMBL/GenBank/DDBJ whole genome shotgun (WGS) entry which is preliminary data.</text>
</comment>
<keyword evidence="3" id="KW-0805">Transcription regulation</keyword>
<dbReference type="Pfam" id="PF07716">
    <property type="entry name" value="bZIP_2"/>
    <property type="match status" value="1"/>
</dbReference>
<comment type="subcellular location">
    <subcellularLocation>
        <location evidence="1">Nucleus</location>
    </subcellularLocation>
</comment>
<organism evidence="9 10">
    <name type="scientific">Pomacea canaliculata</name>
    <name type="common">Golden apple snail</name>
    <dbReference type="NCBI Taxonomy" id="400727"/>
    <lineage>
        <taxon>Eukaryota</taxon>
        <taxon>Metazoa</taxon>
        <taxon>Spiralia</taxon>
        <taxon>Lophotrochozoa</taxon>
        <taxon>Mollusca</taxon>
        <taxon>Gastropoda</taxon>
        <taxon>Caenogastropoda</taxon>
        <taxon>Architaenioglossa</taxon>
        <taxon>Ampullarioidea</taxon>
        <taxon>Ampullariidae</taxon>
        <taxon>Pomacea</taxon>
    </lineage>
</organism>
<evidence type="ECO:0000256" key="6">
    <source>
        <dbReference type="ARBA" id="ARBA00023242"/>
    </source>
</evidence>
<name>A0A2T7NXY7_POMCA</name>
<keyword evidence="5" id="KW-0804">Transcription</keyword>
<evidence type="ECO:0000256" key="7">
    <source>
        <dbReference type="SAM" id="MobiDB-lite"/>
    </source>
</evidence>
<dbReference type="FunFam" id="1.20.5.170:FF:000007">
    <property type="entry name" value="hepatic leukemia factor isoform X2"/>
    <property type="match status" value="1"/>
</dbReference>
<dbReference type="GO" id="GO:0000981">
    <property type="term" value="F:DNA-binding transcription factor activity, RNA polymerase II-specific"/>
    <property type="evidence" value="ECO:0007669"/>
    <property type="project" value="TreeGrafter"/>
</dbReference>
<gene>
    <name evidence="9" type="ORF">C0Q70_13703</name>
</gene>
<dbReference type="PANTHER" id="PTHR11988">
    <property type="entry name" value="THYROTROPH EMBRYONIC FACTOR RELATED"/>
    <property type="match status" value="1"/>
</dbReference>
<dbReference type="OrthoDB" id="6022300at2759"/>
<evidence type="ECO:0000256" key="4">
    <source>
        <dbReference type="ARBA" id="ARBA00023125"/>
    </source>
</evidence>
<feature type="compositionally biased region" description="Low complexity" evidence="7">
    <location>
        <begin position="227"/>
        <end position="246"/>
    </location>
</feature>
<feature type="compositionally biased region" description="Polar residues" evidence="7">
    <location>
        <begin position="186"/>
        <end position="195"/>
    </location>
</feature>
<dbReference type="AlphaFoldDB" id="A0A2T7NXY7"/>
<dbReference type="InterPro" id="IPR040223">
    <property type="entry name" value="PAR_bZIP"/>
</dbReference>
<keyword evidence="10" id="KW-1185">Reference proteome</keyword>
<keyword evidence="6" id="KW-0539">Nucleus</keyword>
<dbReference type="GO" id="GO:0000978">
    <property type="term" value="F:RNA polymerase II cis-regulatory region sequence-specific DNA binding"/>
    <property type="evidence" value="ECO:0007669"/>
    <property type="project" value="TreeGrafter"/>
</dbReference>
<feature type="region of interest" description="Disordered" evidence="7">
    <location>
        <begin position="1"/>
        <end position="21"/>
    </location>
</feature>
<dbReference type="Proteomes" id="UP000245119">
    <property type="component" value="Linkage Group LG8"/>
</dbReference>
<proteinExistence type="inferred from homology"/>
<keyword evidence="4" id="KW-0238">DNA-binding</keyword>
<accession>A0A2T7NXY7</accession>
<evidence type="ECO:0000256" key="1">
    <source>
        <dbReference type="ARBA" id="ARBA00004123"/>
    </source>
</evidence>
<dbReference type="InterPro" id="IPR046347">
    <property type="entry name" value="bZIP_sf"/>
</dbReference>
<reference evidence="9 10" key="1">
    <citation type="submission" date="2018-04" db="EMBL/GenBank/DDBJ databases">
        <title>The genome of golden apple snail Pomacea canaliculata provides insight into stress tolerance and invasive adaptation.</title>
        <authorList>
            <person name="Liu C."/>
            <person name="Liu B."/>
            <person name="Ren Y."/>
            <person name="Zhang Y."/>
            <person name="Wang H."/>
            <person name="Li S."/>
            <person name="Jiang F."/>
            <person name="Yin L."/>
            <person name="Zhang G."/>
            <person name="Qian W."/>
            <person name="Fan W."/>
        </authorList>
    </citation>
    <scope>NUCLEOTIDE SEQUENCE [LARGE SCALE GENOMIC DNA]</scope>
    <source>
        <strain evidence="9">SZHN2017</strain>
        <tissue evidence="9">Muscle</tissue>
    </source>
</reference>
<dbReference type="PANTHER" id="PTHR11988:SF56">
    <property type="entry name" value="TRANSCRIPTION FACTOR CES-2"/>
    <property type="match status" value="1"/>
</dbReference>
<dbReference type="PROSITE" id="PS50217">
    <property type="entry name" value="BZIP"/>
    <property type="match status" value="1"/>
</dbReference>
<feature type="domain" description="BZIP" evidence="8">
    <location>
        <begin position="275"/>
        <end position="331"/>
    </location>
</feature>
<dbReference type="CDD" id="cd14695">
    <property type="entry name" value="bZIP_HLF"/>
    <property type="match status" value="1"/>
</dbReference>
<evidence type="ECO:0000256" key="3">
    <source>
        <dbReference type="ARBA" id="ARBA00023015"/>
    </source>
</evidence>
<feature type="region of interest" description="Disordered" evidence="7">
    <location>
        <begin position="60"/>
        <end position="120"/>
    </location>
</feature>
<dbReference type="SMART" id="SM00338">
    <property type="entry name" value="BRLZ"/>
    <property type="match status" value="1"/>
</dbReference>
<evidence type="ECO:0000259" key="8">
    <source>
        <dbReference type="PROSITE" id="PS50217"/>
    </source>
</evidence>
<feature type="compositionally biased region" description="Basic and acidic residues" evidence="7">
    <location>
        <begin position="260"/>
        <end position="298"/>
    </location>
</feature>
<evidence type="ECO:0000256" key="2">
    <source>
        <dbReference type="ARBA" id="ARBA00009208"/>
    </source>
</evidence>
<dbReference type="EMBL" id="PZQS01000008">
    <property type="protein sequence ID" value="PVD26035.1"/>
    <property type="molecule type" value="Genomic_DNA"/>
</dbReference>
<dbReference type="SUPFAM" id="SSF57959">
    <property type="entry name" value="Leucine zipper domain"/>
    <property type="match status" value="1"/>
</dbReference>
<dbReference type="Gene3D" id="1.20.5.170">
    <property type="match status" value="1"/>
</dbReference>
<evidence type="ECO:0000256" key="5">
    <source>
        <dbReference type="ARBA" id="ARBA00023163"/>
    </source>
</evidence>
<evidence type="ECO:0000313" key="9">
    <source>
        <dbReference type="EMBL" id="PVD26035.1"/>
    </source>
</evidence>
<evidence type="ECO:0000313" key="10">
    <source>
        <dbReference type="Proteomes" id="UP000245119"/>
    </source>
</evidence>
<comment type="similarity">
    <text evidence="2">Belongs to the bZIP family. PAR subfamily.</text>
</comment>
<dbReference type="STRING" id="400727.A0A2T7NXY7"/>